<dbReference type="PANTHER" id="PTHR11319">
    <property type="entry name" value="G PROTEIN-COUPLED RECEPTOR-RELATED"/>
    <property type="match status" value="1"/>
</dbReference>
<dbReference type="Gene3D" id="2.10.50.10">
    <property type="entry name" value="Tumor Necrosis Factor Receptor, subunit A, domain 2"/>
    <property type="match status" value="4"/>
</dbReference>
<feature type="transmembrane region" description="Helical" evidence="1">
    <location>
        <begin position="1780"/>
        <end position="1801"/>
    </location>
</feature>
<evidence type="ECO:0000256" key="1">
    <source>
        <dbReference type="SAM" id="Phobius"/>
    </source>
</evidence>
<name>A0A9W7E8D6_9STRA</name>
<dbReference type="Pfam" id="PF13385">
    <property type="entry name" value="Laminin_G_3"/>
    <property type="match status" value="5"/>
</dbReference>
<dbReference type="InterPro" id="IPR013320">
    <property type="entry name" value="ConA-like_dom_sf"/>
</dbReference>
<feature type="transmembrane region" description="Helical" evidence="1">
    <location>
        <begin position="32"/>
        <end position="55"/>
    </location>
</feature>
<dbReference type="SMART" id="SM01411">
    <property type="entry name" value="Ephrin_rec_like"/>
    <property type="match status" value="8"/>
</dbReference>
<keyword evidence="1" id="KW-1133">Transmembrane helix</keyword>
<dbReference type="SUPFAM" id="SSF57184">
    <property type="entry name" value="Growth factor receptor domain"/>
    <property type="match status" value="1"/>
</dbReference>
<keyword evidence="1" id="KW-0812">Transmembrane</keyword>
<feature type="transmembrane region" description="Helical" evidence="1">
    <location>
        <begin position="1753"/>
        <end position="1774"/>
    </location>
</feature>
<dbReference type="Gene3D" id="2.60.120.200">
    <property type="match status" value="5"/>
</dbReference>
<feature type="transmembrane region" description="Helical" evidence="1">
    <location>
        <begin position="1808"/>
        <end position="1831"/>
    </location>
</feature>
<gene>
    <name evidence="2" type="ORF">TL16_g04451</name>
</gene>
<reference evidence="3" key="1">
    <citation type="journal article" date="2023" name="Commun. Biol.">
        <title>Genome analysis of Parmales, the sister group of diatoms, reveals the evolutionary specialization of diatoms from phago-mixotrophs to photoautotrophs.</title>
        <authorList>
            <person name="Ban H."/>
            <person name="Sato S."/>
            <person name="Yoshikawa S."/>
            <person name="Yamada K."/>
            <person name="Nakamura Y."/>
            <person name="Ichinomiya M."/>
            <person name="Sato N."/>
            <person name="Blanc-Mathieu R."/>
            <person name="Endo H."/>
            <person name="Kuwata A."/>
            <person name="Ogata H."/>
        </authorList>
    </citation>
    <scope>NUCLEOTIDE SEQUENCE [LARGE SCALE GENOMIC DNA]</scope>
</reference>
<dbReference type="Proteomes" id="UP001162640">
    <property type="component" value="Unassembled WGS sequence"/>
</dbReference>
<dbReference type="EMBL" id="BLQM01000122">
    <property type="protein sequence ID" value="GMH66508.1"/>
    <property type="molecule type" value="Genomic_DNA"/>
</dbReference>
<dbReference type="SUPFAM" id="SSF49899">
    <property type="entry name" value="Concanavalin A-like lectins/glucanases"/>
    <property type="match status" value="5"/>
</dbReference>
<evidence type="ECO:0000313" key="2">
    <source>
        <dbReference type="EMBL" id="GMH66508.1"/>
    </source>
</evidence>
<sequence>MKQNLTKPLLSSLAPFGTLLPPPPTPTPSTPLAMITTCSVLVSFLVVLIFLLIHVDASTHSWDFRGCSGDHVLDSEGADGLSLDGSNDYADIDDFEFGGATSIEVYIKYDSFNFHSQVFEFSNGAVDNSDKVILRNSGGSGSSIYWGVDQGSTSKGFTSSSFDSSTWTHVVATVSGTTMKSYKNGVLAGTKTDGWEPNVLTRTQHWLGRSAWEDNGYFDGTIAYVKVWHGLELQQADVTDLYASHNTAHHFWDFRSCTTGSPVTDSIAGDLDATPTNGPTCSSNGISLDGSNDYADIGDWSWGGTTSFEVYIKHDSFNSHRINTQTPPHEHNYDSSTWTHVMVTVSGTNMKIYKNGVLAGTKADGHEPNVLTRTSHIIGASNWGGMNYFMDGTIAYVKVWHGMELQQSDVTSLYAPHNTAHHFWDFRGCSTGSPVTDSITGDLDATPVNGPTCSSTGLSLDGSDDHAALGDWNWGGTTSIELYVKYDNFNYASRVFDFGSGASNDNVCLQNDLSTSKIGLSVFQESTEKWLETSNFDSSTWTHVVVTIAGANTKIYKNGVLAGTDTDGHEPNVLTRSNHWLGRSNGSSEGYFDGTIAYIKVWHGMELQQSDVTDLYSPHNTAHNTAHHFWDFRGCSTGSPVTDSIAGDLDATPTNGPTCSADGLSLDGSNDYADIGDWEWGGTTSFELYFKHDSFKFWSKIFDFGSGSDGDRVILHNYEGNSSIVFTVRQGLTGKDLSTGKNFDSSTWNHMVLTVSGTTMKAYKNGVLLGTQTEEHSPNILTRTNHFVGAKGGPTEYHFDGTIAYVKIWHGVELQQSDVTDLYAPHNTAHHFWDFRGCTTGSPVTDSIAGDLDATPTNGPTCSADGLSLDGSNDYADIDDWSWGGTTSFEVYVKYDSFTTNSRVFSFSSGTYSNNVWLANYGIESEIYFRVYYDGTSQKELHTSNFDPSTWTHIIVTVSGITMKMYKNSVLVGTNSDGREPNVLTRTQHWLGRNAWSSSGYFDGTIAYVKIWHGVELQQSDVTSLYSCPSGKFGTSIPSSCEGCTAGKFSAFPDTSSCTNCPGGKTNEASSSSCPTKCPAGTYSSGTPCLPCTAGRYCTESSSTDQGVGSSTDQGAGPCAVGYSCPEGSTTNQGIGQCAVGRYCPAGSTTDQGAGPCAAGYYCPQGSTSSEGAGPCAAGEYSMPGSGSCSVCPAGTSLTDDGTLHTSIDDCLVCPAGTYNPDDATSASLHFTCTACLAGYEIKDDGQDIAKHDHANDCEICQANTFSNFETGHLVCTDCPPGEISSAGSSKCCKCPPGFICQHDGDGNVLSTAVCLAGTYSHCEAQCKECEPGYKCPGGINHVPCLPGTTRYGQTICEAGFACVGGTKKVCNGNGQYADVEGLSACKIAPAGMKPTSDRKGVELCKLGSVSSGAQDECTSCSGDGQYADKPGLAPPGMKPTIDGQNVTTCDAGSFSLGSADTCNECDAGTPADEGASVCTPCPQYEEQDTEFGFGLNSCVCQNTFVRVDGICTCKSGFTLTGKTCSRCEKGRFKEDFGVHSCERCEGVLKGSVTSSESSVSSGDCACPAGNFDNMKGGCVDVFEGVDPFTPGMTLERLKLEPGWWRTGPTSTDVRECPIADVCIGGSTDNYCREGHEGPYCNLCNEGWTLDPLMLCKSCDNNSTDLVMTVLIYAGLALITGAIFCVAKKKAKGNKMVFKRFKNGVKVRNCEERTTTTRSEATNHLRGVANHGDVASVVPAIALPQKFQKVMKAASFLSIDVFSLISVGCWAGNLNYYDQVLFMTLLIIIICGLLVVTGWLLKSIRSLCFTASIAITYLVLPTITTKIFGVFPCDWMDVGSHMLRKDYSINCDADNRVFWVSYGWLMVVLFPIGVVIGYGLRLSSMKEKLRRSVEERFEDESIMPFMFLWEPYKLKFWYFEVVETARRLMMTGGVVLAVNLCIIFVVFLTWAAIQKDDISTSSTSHAIKSMMGSQKAKIGGGGHLGVLGFEEPGVGVQMSDIVERKGSAFGAENPMFRGRKV</sequence>
<dbReference type="InterPro" id="IPR009030">
    <property type="entry name" value="Growth_fac_rcpt_cys_sf"/>
</dbReference>
<evidence type="ECO:0000313" key="3">
    <source>
        <dbReference type="Proteomes" id="UP001162640"/>
    </source>
</evidence>
<protein>
    <submittedName>
        <fullName evidence="2">Uncharacterized protein</fullName>
    </submittedName>
</protein>
<organism evidence="2 3">
    <name type="scientific">Triparma laevis f. inornata</name>
    <dbReference type="NCBI Taxonomy" id="1714386"/>
    <lineage>
        <taxon>Eukaryota</taxon>
        <taxon>Sar</taxon>
        <taxon>Stramenopiles</taxon>
        <taxon>Ochrophyta</taxon>
        <taxon>Bolidophyceae</taxon>
        <taxon>Parmales</taxon>
        <taxon>Triparmaceae</taxon>
        <taxon>Triparma</taxon>
    </lineage>
</organism>
<comment type="caution">
    <text evidence="2">The sequence shown here is derived from an EMBL/GenBank/DDBJ whole genome shotgun (WGS) entry which is preliminary data.</text>
</comment>
<feature type="transmembrane region" description="Helical" evidence="1">
    <location>
        <begin position="1666"/>
        <end position="1687"/>
    </location>
</feature>
<keyword evidence="1" id="KW-0472">Membrane</keyword>
<feature type="transmembrane region" description="Helical" evidence="1">
    <location>
        <begin position="1862"/>
        <end position="1880"/>
    </location>
</feature>
<dbReference type="PANTHER" id="PTHR11319:SF35">
    <property type="entry name" value="OUTER MEMBRANE PROTEIN PMPC-RELATED"/>
    <property type="match status" value="1"/>
</dbReference>
<accession>A0A9W7E8D6</accession>
<feature type="transmembrane region" description="Helical" evidence="1">
    <location>
        <begin position="1934"/>
        <end position="1953"/>
    </location>
</feature>
<proteinExistence type="predicted"/>